<dbReference type="InterPro" id="IPR014862">
    <property type="entry name" value="TrwC"/>
</dbReference>
<organism evidence="2 3">
    <name type="scientific">Actinomycetospora termitidis</name>
    <dbReference type="NCBI Taxonomy" id="3053470"/>
    <lineage>
        <taxon>Bacteria</taxon>
        <taxon>Bacillati</taxon>
        <taxon>Actinomycetota</taxon>
        <taxon>Actinomycetes</taxon>
        <taxon>Pseudonocardiales</taxon>
        <taxon>Pseudonocardiaceae</taxon>
        <taxon>Actinomycetospora</taxon>
    </lineage>
</organism>
<feature type="domain" description="TrwC relaxase" evidence="1">
    <location>
        <begin position="29"/>
        <end position="229"/>
    </location>
</feature>
<reference evidence="2 3" key="1">
    <citation type="submission" date="2023-06" db="EMBL/GenBank/DDBJ databases">
        <title>Actinomycetospora Odt1-22.</title>
        <authorList>
            <person name="Supong K."/>
        </authorList>
    </citation>
    <scope>NUCLEOTIDE SEQUENCE [LARGE SCALE GENOMIC DNA]</scope>
    <source>
        <strain evidence="2 3">Odt1-22</strain>
    </source>
</reference>
<dbReference type="Proteomes" id="UP001231924">
    <property type="component" value="Unassembled WGS sequence"/>
</dbReference>
<evidence type="ECO:0000259" key="1">
    <source>
        <dbReference type="Pfam" id="PF08751"/>
    </source>
</evidence>
<evidence type="ECO:0000313" key="3">
    <source>
        <dbReference type="Proteomes" id="UP001231924"/>
    </source>
</evidence>
<dbReference type="Pfam" id="PF08751">
    <property type="entry name" value="TrwC"/>
    <property type="match status" value="1"/>
</dbReference>
<dbReference type="RefSeq" id="WP_286057098.1">
    <property type="nucleotide sequence ID" value="NZ_JASVWF010000011.1"/>
</dbReference>
<sequence>MPLNIGYIPSTHLAGPTLAVPEELPGSTTDIVVAAPKTVSVLYAALSVEKRQDDLGRVVAAHHRGVEAAATALNERESFALVYRHERRYTPQMRLAEMLEAEPFAEPERREELADQARAELRDPAVVERIASTGLRINELFHSAHRQDRGDPHLHTHLFIDAQVTAADDGRDYPWDTATLPRSLVAVMQAYDVAMAYSLYDLVRGRFRVDDETGRRELEAINAEAVAGFPGTGCVPDERFRQLYAHRALRRENR</sequence>
<keyword evidence="3" id="KW-1185">Reference proteome</keyword>
<comment type="caution">
    <text evidence="2">The sequence shown here is derived from an EMBL/GenBank/DDBJ whole genome shotgun (WGS) entry which is preliminary data.</text>
</comment>
<protein>
    <submittedName>
        <fullName evidence="2">Relaxase domain-containing protein</fullName>
    </submittedName>
</protein>
<dbReference type="SUPFAM" id="SSF55464">
    <property type="entry name" value="Origin of replication-binding domain, RBD-like"/>
    <property type="match status" value="1"/>
</dbReference>
<evidence type="ECO:0000313" key="2">
    <source>
        <dbReference type="EMBL" id="MDL5160495.1"/>
    </source>
</evidence>
<name>A0ABT7MIJ1_9PSEU</name>
<dbReference type="EMBL" id="JASVWF010000011">
    <property type="protein sequence ID" value="MDL5160495.1"/>
    <property type="molecule type" value="Genomic_DNA"/>
</dbReference>
<accession>A0ABT7MIJ1</accession>
<proteinExistence type="predicted"/>
<gene>
    <name evidence="2" type="ORF">QRT03_31325</name>
</gene>